<dbReference type="OrthoDB" id="3194831at2"/>
<dbReference type="Gene3D" id="3.30.565.10">
    <property type="entry name" value="Histidine kinase-like ATPase, C-terminal domain"/>
    <property type="match status" value="1"/>
</dbReference>
<keyword evidence="2" id="KW-1185">Reference proteome</keyword>
<dbReference type="STRING" id="1742973.COMA2_40037"/>
<organism evidence="1 2">
    <name type="scientific">Candidatus Nitrospira nitrificans</name>
    <dbReference type="NCBI Taxonomy" id="1742973"/>
    <lineage>
        <taxon>Bacteria</taxon>
        <taxon>Pseudomonadati</taxon>
        <taxon>Nitrospirota</taxon>
        <taxon>Nitrospiria</taxon>
        <taxon>Nitrospirales</taxon>
        <taxon>Nitrospiraceae</taxon>
        <taxon>Nitrospira</taxon>
    </lineage>
</organism>
<reference evidence="2" key="1">
    <citation type="submission" date="2015-10" db="EMBL/GenBank/DDBJ databases">
        <authorList>
            <person name="Luecker S."/>
            <person name="Luecker S."/>
        </authorList>
    </citation>
    <scope>NUCLEOTIDE SEQUENCE [LARGE SCALE GENOMIC DNA]</scope>
</reference>
<dbReference type="AlphaFoldDB" id="A0A0S4LMG8"/>
<keyword evidence="1" id="KW-0547">Nucleotide-binding</keyword>
<evidence type="ECO:0000313" key="1">
    <source>
        <dbReference type="EMBL" id="CUS37808.1"/>
    </source>
</evidence>
<keyword evidence="1" id="KW-0067">ATP-binding</keyword>
<protein>
    <submittedName>
        <fullName evidence="1">ATP-binding region, ATPase-like protein</fullName>
    </submittedName>
</protein>
<dbReference type="EMBL" id="CZPZ01000031">
    <property type="protein sequence ID" value="CUS37808.1"/>
    <property type="molecule type" value="Genomic_DNA"/>
</dbReference>
<name>A0A0S4LMG8_9BACT</name>
<gene>
    <name evidence="1" type="ORF">COMA2_40037</name>
</gene>
<evidence type="ECO:0000313" key="2">
    <source>
        <dbReference type="Proteomes" id="UP000198736"/>
    </source>
</evidence>
<sequence length="289" mass="31999">MIHYLPTIHSDKEGFERLASLAADTEKLHADRLEVDFSKCGFFDANMAASLAAVLARISDNLNAVELVKVPSAIERVLRKNGFLLAYGYSAIDDVNQTTLPFQRIQLSDKGRFADYLKQHLKGKGIPRMTDGLGKVFKQSIFEVFQNAVIHSNSRLGIFVCGQFYPQVQRLDLTIADAGIGIRTNVRRYLGTNVSSTEAIRWALQGGNTTKTGSQPGGVGLKFLKDFIALNEGKIHLASRLGFYEYCNGKETFEKLAADFMGTVVNLEINTGDTQSYRLSSEISPEDIF</sequence>
<dbReference type="GO" id="GO:0005524">
    <property type="term" value="F:ATP binding"/>
    <property type="evidence" value="ECO:0007669"/>
    <property type="project" value="UniProtKB-KW"/>
</dbReference>
<dbReference type="Proteomes" id="UP000198736">
    <property type="component" value="Unassembled WGS sequence"/>
</dbReference>
<dbReference type="SUPFAM" id="SSF55874">
    <property type="entry name" value="ATPase domain of HSP90 chaperone/DNA topoisomerase II/histidine kinase"/>
    <property type="match status" value="1"/>
</dbReference>
<dbReference type="InterPro" id="IPR036890">
    <property type="entry name" value="HATPase_C_sf"/>
</dbReference>
<dbReference type="RefSeq" id="WP_090899580.1">
    <property type="nucleotide sequence ID" value="NZ_CZPZ01000031.1"/>
</dbReference>
<accession>A0A0S4LMG8</accession>
<proteinExistence type="predicted"/>